<reference evidence="2" key="1">
    <citation type="journal article" date="2022" name="Mol. Ecol. Resour.">
        <title>The genomes of chicory, endive, great burdock and yacon provide insights into Asteraceae palaeo-polyploidization history and plant inulin production.</title>
        <authorList>
            <person name="Fan W."/>
            <person name="Wang S."/>
            <person name="Wang H."/>
            <person name="Wang A."/>
            <person name="Jiang F."/>
            <person name="Liu H."/>
            <person name="Zhao H."/>
            <person name="Xu D."/>
            <person name="Zhang Y."/>
        </authorList>
    </citation>
    <scope>NUCLEOTIDE SEQUENCE [LARGE SCALE GENOMIC DNA]</scope>
    <source>
        <strain evidence="2">cv. Punajuju</strain>
    </source>
</reference>
<dbReference type="Proteomes" id="UP001055811">
    <property type="component" value="Linkage Group LG03"/>
</dbReference>
<comment type="caution">
    <text evidence="1">The sequence shown here is derived from an EMBL/GenBank/DDBJ whole genome shotgun (WGS) entry which is preliminary data.</text>
</comment>
<protein>
    <submittedName>
        <fullName evidence="1">Uncharacterized protein</fullName>
    </submittedName>
</protein>
<evidence type="ECO:0000313" key="2">
    <source>
        <dbReference type="Proteomes" id="UP001055811"/>
    </source>
</evidence>
<organism evidence="1 2">
    <name type="scientific">Cichorium intybus</name>
    <name type="common">Chicory</name>
    <dbReference type="NCBI Taxonomy" id="13427"/>
    <lineage>
        <taxon>Eukaryota</taxon>
        <taxon>Viridiplantae</taxon>
        <taxon>Streptophyta</taxon>
        <taxon>Embryophyta</taxon>
        <taxon>Tracheophyta</taxon>
        <taxon>Spermatophyta</taxon>
        <taxon>Magnoliopsida</taxon>
        <taxon>eudicotyledons</taxon>
        <taxon>Gunneridae</taxon>
        <taxon>Pentapetalae</taxon>
        <taxon>asterids</taxon>
        <taxon>campanulids</taxon>
        <taxon>Asterales</taxon>
        <taxon>Asteraceae</taxon>
        <taxon>Cichorioideae</taxon>
        <taxon>Cichorieae</taxon>
        <taxon>Cichoriinae</taxon>
        <taxon>Cichorium</taxon>
    </lineage>
</organism>
<sequence>MESGRHSSAAMEAQKTATKKKGGWKSIKYIIGNESFEKLASMSLIANMTVYLRSNYNMSGIFLINVVTIWMGTSNISTLAGAFISDAYIGRFLTLLFASIVSLLGMSMMTLTAGVPHLRPPKCNDGINCMQPENWQLGLLFAGLGLIALGAGGLRPCGIAFGADQFDTTTAKGKKQLESFFNLWYLSFTVALIVALTGVVYIQTNISWVIGFAIPTACLLSSFIIFLIGRHTYVMKKPVGSVLSDIIKVIVASIRKRKMSYDDESRCSFYYPLDHHQEESGSKNHNLVRTQRFKCFDKAAMIIDPSELNSNGVAKNKWRLCNVQQVENLKCVVGILPIWVSGIGCMLVNDLQVTFGILQAIQMNRTIGSKWEIPPGWIIEISMISLSIWIFIYEGIYIPKLKKFFKQDARLTMAMRLRIGIIMSIVCMVTAGIIERKRRDSALNSKTYVSPIHISWLIPQLVLSGLMEAFDNVAMMEFFTTRMPESMRTIAGAIFFITLSVASYLNTLIVNIIHKLTGTNGRTPWLGGHDLNNNRLDYYYYIVAGFGVLNLIYFTFFGSKYVAPAKVIGVEEESQQVEDGGDGRNPSGAYHEV</sequence>
<keyword evidence="2" id="KW-1185">Reference proteome</keyword>
<dbReference type="EMBL" id="CM042011">
    <property type="protein sequence ID" value="KAI3766794.1"/>
    <property type="molecule type" value="Genomic_DNA"/>
</dbReference>
<evidence type="ECO:0000313" key="1">
    <source>
        <dbReference type="EMBL" id="KAI3766794.1"/>
    </source>
</evidence>
<proteinExistence type="predicted"/>
<accession>A0ACB9F665</accession>
<gene>
    <name evidence="1" type="ORF">L2E82_16867</name>
</gene>
<name>A0ACB9F665_CICIN</name>
<reference evidence="1 2" key="2">
    <citation type="journal article" date="2022" name="Mol. Ecol. Resour.">
        <title>The genomes of chicory, endive, great burdock and yacon provide insights into Asteraceae paleo-polyploidization history and plant inulin production.</title>
        <authorList>
            <person name="Fan W."/>
            <person name="Wang S."/>
            <person name="Wang H."/>
            <person name="Wang A."/>
            <person name="Jiang F."/>
            <person name="Liu H."/>
            <person name="Zhao H."/>
            <person name="Xu D."/>
            <person name="Zhang Y."/>
        </authorList>
    </citation>
    <scope>NUCLEOTIDE SEQUENCE [LARGE SCALE GENOMIC DNA]</scope>
    <source>
        <strain evidence="2">cv. Punajuju</strain>
        <tissue evidence="1">Leaves</tissue>
    </source>
</reference>